<gene>
    <name evidence="2" type="ORF">PMIN01_10694</name>
</gene>
<dbReference type="OrthoDB" id="5416097at2759"/>
<keyword evidence="3" id="KW-1185">Reference proteome</keyword>
<dbReference type="EMBL" id="WJXW01000012">
    <property type="protein sequence ID" value="KAF9731677.1"/>
    <property type="molecule type" value="Genomic_DNA"/>
</dbReference>
<feature type="region of interest" description="Disordered" evidence="1">
    <location>
        <begin position="315"/>
        <end position="337"/>
    </location>
</feature>
<evidence type="ECO:0000256" key="1">
    <source>
        <dbReference type="SAM" id="MobiDB-lite"/>
    </source>
</evidence>
<evidence type="ECO:0000313" key="2">
    <source>
        <dbReference type="EMBL" id="KAF9731677.1"/>
    </source>
</evidence>
<feature type="region of interest" description="Disordered" evidence="1">
    <location>
        <begin position="94"/>
        <end position="144"/>
    </location>
</feature>
<evidence type="ECO:0008006" key="4">
    <source>
        <dbReference type="Google" id="ProtNLM"/>
    </source>
</evidence>
<reference evidence="2" key="1">
    <citation type="journal article" date="2020" name="Mol. Plant Microbe Interact.">
        <title>Genome Sequence of the Biocontrol Agent Coniothyrium minitans strain Conio (IMI 134523).</title>
        <authorList>
            <person name="Patel D."/>
            <person name="Shittu T.A."/>
            <person name="Baroncelli R."/>
            <person name="Muthumeenakshi S."/>
            <person name="Osborne T.H."/>
            <person name="Janganan T.K."/>
            <person name="Sreenivasaprasad S."/>
        </authorList>
    </citation>
    <scope>NUCLEOTIDE SEQUENCE</scope>
    <source>
        <strain evidence="2">Conio</strain>
    </source>
</reference>
<name>A0A9P6KM81_9PLEO</name>
<protein>
    <recommendedName>
        <fullName evidence="4">HNH nuclease domain-containing protein</fullName>
    </recommendedName>
</protein>
<proteinExistence type="predicted"/>
<dbReference type="Proteomes" id="UP000756921">
    <property type="component" value="Unassembled WGS sequence"/>
</dbReference>
<evidence type="ECO:0000313" key="3">
    <source>
        <dbReference type="Proteomes" id="UP000756921"/>
    </source>
</evidence>
<organism evidence="2 3">
    <name type="scientific">Paraphaeosphaeria minitans</name>
    <dbReference type="NCBI Taxonomy" id="565426"/>
    <lineage>
        <taxon>Eukaryota</taxon>
        <taxon>Fungi</taxon>
        <taxon>Dikarya</taxon>
        <taxon>Ascomycota</taxon>
        <taxon>Pezizomycotina</taxon>
        <taxon>Dothideomycetes</taxon>
        <taxon>Pleosporomycetidae</taxon>
        <taxon>Pleosporales</taxon>
        <taxon>Massarineae</taxon>
        <taxon>Didymosphaeriaceae</taxon>
        <taxon>Paraphaeosphaeria</taxon>
    </lineage>
</organism>
<accession>A0A9P6KM81</accession>
<sequence>MSASPWIDCRPEHGIEAYSERSTERRQVFEDAASRLDLACLPPSVWAFLQVADLDSVKELTLMDVSWKMMISEGGWASRVKDALLLWKQRPVEKDTDDAVPAPKRTHSRAFSSNAPSLTQSQRSQIPASETRTRPGRPLGVPEGSVRRDVNIAERCKERDDNLCNKVDAWRAKIFNDNGTPHGTETVENMITLTATLHNFHTEAAFALRPLRITADKTQLELEIHWLKRQARDSRTMINISDEPMSSRALLGSERVHNEDRRPGQQDPGLLELQWHLQRIMAMTGAAGWNEDDFGDDDDSDPAEDFVQRWIDDTHVSGQDCSPSQEGTVDNVDGAYD</sequence>
<dbReference type="AlphaFoldDB" id="A0A9P6KM81"/>
<comment type="caution">
    <text evidence="2">The sequence shown here is derived from an EMBL/GenBank/DDBJ whole genome shotgun (WGS) entry which is preliminary data.</text>
</comment>
<feature type="compositionally biased region" description="Polar residues" evidence="1">
    <location>
        <begin position="316"/>
        <end position="328"/>
    </location>
</feature>
<feature type="compositionally biased region" description="Polar residues" evidence="1">
    <location>
        <begin position="109"/>
        <end position="130"/>
    </location>
</feature>